<comment type="caution">
    <text evidence="2">The sequence shown here is derived from an EMBL/GenBank/DDBJ whole genome shotgun (WGS) entry which is preliminary data.</text>
</comment>
<dbReference type="PANTHER" id="PTHR45947">
    <property type="entry name" value="SULFOQUINOVOSYL TRANSFERASE SQD2"/>
    <property type="match status" value="1"/>
</dbReference>
<dbReference type="InterPro" id="IPR028098">
    <property type="entry name" value="Glyco_trans_4-like_N"/>
</dbReference>
<dbReference type="SUPFAM" id="SSF53756">
    <property type="entry name" value="UDP-Glycosyltransferase/glycogen phosphorylase"/>
    <property type="match status" value="1"/>
</dbReference>
<dbReference type="GO" id="GO:0016758">
    <property type="term" value="F:hexosyltransferase activity"/>
    <property type="evidence" value="ECO:0007669"/>
    <property type="project" value="TreeGrafter"/>
</dbReference>
<proteinExistence type="predicted"/>
<dbReference type="AlphaFoldDB" id="A0A512IVW6"/>
<protein>
    <recommendedName>
        <fullName evidence="1">Glycosyltransferase subfamily 4-like N-terminal domain-containing protein</fullName>
    </recommendedName>
</protein>
<evidence type="ECO:0000313" key="2">
    <source>
        <dbReference type="EMBL" id="GEP01739.1"/>
    </source>
</evidence>
<feature type="domain" description="Glycosyltransferase subfamily 4-like N-terminal" evidence="1">
    <location>
        <begin position="16"/>
        <end position="174"/>
    </location>
</feature>
<name>A0A512IVW6_9HYPH</name>
<keyword evidence="3" id="KW-1185">Reference proteome</keyword>
<dbReference type="PANTHER" id="PTHR45947:SF3">
    <property type="entry name" value="SULFOQUINOVOSYL TRANSFERASE SQD2"/>
    <property type="match status" value="1"/>
</dbReference>
<evidence type="ECO:0000259" key="1">
    <source>
        <dbReference type="Pfam" id="PF13439"/>
    </source>
</evidence>
<dbReference type="InterPro" id="IPR050194">
    <property type="entry name" value="Glycosyltransferase_grp1"/>
</dbReference>
<dbReference type="Pfam" id="PF13692">
    <property type="entry name" value="Glyco_trans_1_4"/>
    <property type="match status" value="1"/>
</dbReference>
<reference evidence="2 3" key="1">
    <citation type="submission" date="2019-07" db="EMBL/GenBank/DDBJ databases">
        <title>Whole genome shotgun sequence of Methylobacterium haplocladii NBRC 107714.</title>
        <authorList>
            <person name="Hosoyama A."/>
            <person name="Uohara A."/>
            <person name="Ohji S."/>
            <person name="Ichikawa N."/>
        </authorList>
    </citation>
    <scope>NUCLEOTIDE SEQUENCE [LARGE SCALE GENOMIC DNA]</scope>
    <source>
        <strain evidence="2 3">NBRC 107714</strain>
    </source>
</reference>
<gene>
    <name evidence="2" type="ORF">MHA02_41260</name>
</gene>
<sequence length="369" mass="40527">MSNMRRVLIFVPGLPMGGAERHSIDLRHRLRERGYHVDLLVFGPRRSPAILAMEGVDPFMAIGAGGMSKPGGWVRVHRALRESRPSVILAVNQTPLIVSVVSRAIRATRARIACVFHTTLLRESEEQRLGMFRGALRHADAIVYVSDNQRRIWEGRNLQAMKTEVILNGIDLGRFSANAAERSTNRSRLGYADDDFVVGAVAALRPEKNHVQIIDAVAELRKRGVPARGLLVGDGPMREAIVQRCRQHGLEGQITLAGEQDDVRPWVAACDVGVLPSVAVETFSLSAIEFLASGVPMVMSDIGGASEIVTAGRNGFLFPPGDTPQLVDRLFEVSVHELRRSLAEHARPSVSHLAVDRMVDQYEHLLGTL</sequence>
<evidence type="ECO:0000313" key="3">
    <source>
        <dbReference type="Proteomes" id="UP000321258"/>
    </source>
</evidence>
<dbReference type="Pfam" id="PF13439">
    <property type="entry name" value="Glyco_transf_4"/>
    <property type="match status" value="1"/>
</dbReference>
<dbReference type="Proteomes" id="UP000321258">
    <property type="component" value="Unassembled WGS sequence"/>
</dbReference>
<organism evidence="2 3">
    <name type="scientific">Methylobacterium haplocladii</name>
    <dbReference type="NCBI Taxonomy" id="1176176"/>
    <lineage>
        <taxon>Bacteria</taxon>
        <taxon>Pseudomonadati</taxon>
        <taxon>Pseudomonadota</taxon>
        <taxon>Alphaproteobacteria</taxon>
        <taxon>Hyphomicrobiales</taxon>
        <taxon>Methylobacteriaceae</taxon>
        <taxon>Methylobacterium</taxon>
    </lineage>
</organism>
<dbReference type="Gene3D" id="3.40.50.2000">
    <property type="entry name" value="Glycogen Phosphorylase B"/>
    <property type="match status" value="2"/>
</dbReference>
<dbReference type="OrthoDB" id="7847955at2"/>
<dbReference type="EMBL" id="BJZT01000050">
    <property type="protein sequence ID" value="GEP01739.1"/>
    <property type="molecule type" value="Genomic_DNA"/>
</dbReference>
<accession>A0A512IVW6</accession>